<name>A0AAE0D5G0_COLKA</name>
<dbReference type="EMBL" id="VYYT01000168">
    <property type="protein sequence ID" value="KAK2760589.1"/>
    <property type="molecule type" value="Genomic_DNA"/>
</dbReference>
<dbReference type="AlphaFoldDB" id="A0AAE0D5G0"/>
<protein>
    <submittedName>
        <fullName evidence="1">Uncharacterized protein</fullName>
    </submittedName>
</protein>
<sequence length="496" mass="57331">MPSYFRLFSLPPELRYEVYKHYSIVEGGYFYVCSADGLGGQLRQADGSPIEASLMFTCKEVNTEMEGMVFRFNTISFSTTSSTQLQRRAADMDFAIREIHKIQEALCAVAGGAMTDQIQKRFSILYPQFIPLLSKIRNETWSPWEMQSHPVGISYGQSPSLYREFCKDLLRDLLRKCPGSVGRLEQYWIWADKRAVFAYGAGPSPHDVARCELKTWSFPSDGDLSILQTWVRVFGAWVQTKSAEERPYRGGGMPYRRAADRFNYRFSAAATAISFLQSLPVKDRMQLRSIVLNEDRESVALPESHGQGLIPFCKENAALRIERRWMVEASRLVAAGMPEESFKLVLDAGSAPQQATEIFQFAIQQGASWQQAWTKYQQQSFILQYGSTRKLPGLMFTQFPRILRDVTAKRSIISCNFDIGEAWSFESKFPLYEHWTEEKWEEEWGVFSATSWQTKPPLPEWQTLVRENILRKDGSERRRRKGKRKWRDYSYQVPTY</sequence>
<organism evidence="1 2">
    <name type="scientific">Colletotrichum kahawae</name>
    <name type="common">Coffee berry disease fungus</name>
    <dbReference type="NCBI Taxonomy" id="34407"/>
    <lineage>
        <taxon>Eukaryota</taxon>
        <taxon>Fungi</taxon>
        <taxon>Dikarya</taxon>
        <taxon>Ascomycota</taxon>
        <taxon>Pezizomycotina</taxon>
        <taxon>Sordariomycetes</taxon>
        <taxon>Hypocreomycetidae</taxon>
        <taxon>Glomerellales</taxon>
        <taxon>Glomerellaceae</taxon>
        <taxon>Colletotrichum</taxon>
        <taxon>Colletotrichum gloeosporioides species complex</taxon>
    </lineage>
</organism>
<evidence type="ECO:0000313" key="1">
    <source>
        <dbReference type="EMBL" id="KAK2760589.1"/>
    </source>
</evidence>
<proteinExistence type="predicted"/>
<evidence type="ECO:0000313" key="2">
    <source>
        <dbReference type="Proteomes" id="UP001281614"/>
    </source>
</evidence>
<accession>A0AAE0D5G0</accession>
<keyword evidence="2" id="KW-1185">Reference proteome</keyword>
<gene>
    <name evidence="1" type="ORF">CKAH01_05275</name>
</gene>
<comment type="caution">
    <text evidence="1">The sequence shown here is derived from an EMBL/GenBank/DDBJ whole genome shotgun (WGS) entry which is preliminary data.</text>
</comment>
<reference evidence="1" key="1">
    <citation type="submission" date="2023-02" db="EMBL/GenBank/DDBJ databases">
        <title>Colletotrichum kahawae CIFC_Que2 genome sequencing and assembly.</title>
        <authorList>
            <person name="Baroncelli R."/>
        </authorList>
    </citation>
    <scope>NUCLEOTIDE SEQUENCE</scope>
    <source>
        <strain evidence="1">CIFC_Que2</strain>
    </source>
</reference>
<dbReference type="Proteomes" id="UP001281614">
    <property type="component" value="Unassembled WGS sequence"/>
</dbReference>